<feature type="domain" description="PilZ" evidence="2">
    <location>
        <begin position="22"/>
        <end position="104"/>
    </location>
</feature>
<feature type="region of interest" description="Disordered" evidence="1">
    <location>
        <begin position="1"/>
        <end position="29"/>
    </location>
</feature>
<keyword evidence="4" id="KW-1185">Reference proteome</keyword>
<dbReference type="Pfam" id="PF07238">
    <property type="entry name" value="PilZ"/>
    <property type="match status" value="1"/>
</dbReference>
<dbReference type="InterPro" id="IPR009875">
    <property type="entry name" value="PilZ_domain"/>
</dbReference>
<proteinExistence type="predicted"/>
<sequence length="123" mass="14157">MPGRAEGGVMTQYDVKRSNSEKRHSERRRTRLRSGKLVDIEGRFLIECQLYDITGSGARIRVANSLRVPERFWLFDDRYTHALLAQIVWRDGLDLGVSFRDDPATPPLSETRLAELAAKYYSL</sequence>
<evidence type="ECO:0000259" key="2">
    <source>
        <dbReference type="Pfam" id="PF07238"/>
    </source>
</evidence>
<protein>
    <submittedName>
        <fullName evidence="3">PilZ domain-containing protein</fullName>
    </submittedName>
</protein>
<evidence type="ECO:0000313" key="3">
    <source>
        <dbReference type="EMBL" id="PYE87672.1"/>
    </source>
</evidence>
<dbReference type="GO" id="GO:0035438">
    <property type="term" value="F:cyclic-di-GMP binding"/>
    <property type="evidence" value="ECO:0007669"/>
    <property type="project" value="InterPro"/>
</dbReference>
<organism evidence="3 4">
    <name type="scientific">Phyllobacterium leguminum</name>
    <dbReference type="NCBI Taxonomy" id="314237"/>
    <lineage>
        <taxon>Bacteria</taxon>
        <taxon>Pseudomonadati</taxon>
        <taxon>Pseudomonadota</taxon>
        <taxon>Alphaproteobacteria</taxon>
        <taxon>Hyphomicrobiales</taxon>
        <taxon>Phyllobacteriaceae</taxon>
        <taxon>Phyllobacterium</taxon>
    </lineage>
</organism>
<dbReference type="Proteomes" id="UP000247454">
    <property type="component" value="Unassembled WGS sequence"/>
</dbReference>
<accession>A0A318T4J5</accession>
<evidence type="ECO:0000313" key="4">
    <source>
        <dbReference type="Proteomes" id="UP000247454"/>
    </source>
</evidence>
<comment type="caution">
    <text evidence="3">The sequence shown here is derived from an EMBL/GenBank/DDBJ whole genome shotgun (WGS) entry which is preliminary data.</text>
</comment>
<dbReference type="AlphaFoldDB" id="A0A318T4J5"/>
<name>A0A318T4J5_9HYPH</name>
<reference evidence="3 4" key="1">
    <citation type="submission" date="2018-06" db="EMBL/GenBank/DDBJ databases">
        <title>Genomic Encyclopedia of Type Strains, Phase III (KMG-III): the genomes of soil and plant-associated and newly described type strains.</title>
        <authorList>
            <person name="Whitman W."/>
        </authorList>
    </citation>
    <scope>NUCLEOTIDE SEQUENCE [LARGE SCALE GENOMIC DNA]</scope>
    <source>
        <strain evidence="3 4">ORS 1419</strain>
    </source>
</reference>
<evidence type="ECO:0000256" key="1">
    <source>
        <dbReference type="SAM" id="MobiDB-lite"/>
    </source>
</evidence>
<dbReference type="EMBL" id="QJTF01000011">
    <property type="protein sequence ID" value="PYE87672.1"/>
    <property type="molecule type" value="Genomic_DNA"/>
</dbReference>
<feature type="compositionally biased region" description="Basic and acidic residues" evidence="1">
    <location>
        <begin position="14"/>
        <end position="24"/>
    </location>
</feature>
<gene>
    <name evidence="3" type="ORF">C7477_11119</name>
</gene>
<dbReference type="SUPFAM" id="SSF141371">
    <property type="entry name" value="PilZ domain-like"/>
    <property type="match status" value="1"/>
</dbReference>